<gene>
    <name evidence="1" type="ORF">S03H2_09565</name>
</gene>
<dbReference type="EMBL" id="BARU01004901">
    <property type="protein sequence ID" value="GAH24681.1"/>
    <property type="molecule type" value="Genomic_DNA"/>
</dbReference>
<organism evidence="1">
    <name type="scientific">marine sediment metagenome</name>
    <dbReference type="NCBI Taxonomy" id="412755"/>
    <lineage>
        <taxon>unclassified sequences</taxon>
        <taxon>metagenomes</taxon>
        <taxon>ecological metagenomes</taxon>
    </lineage>
</organism>
<reference evidence="1" key="1">
    <citation type="journal article" date="2014" name="Front. Microbiol.">
        <title>High frequency of phylogenetically diverse reductive dehalogenase-homologous genes in deep subseafloor sedimentary metagenomes.</title>
        <authorList>
            <person name="Kawai M."/>
            <person name="Futagami T."/>
            <person name="Toyoda A."/>
            <person name="Takaki Y."/>
            <person name="Nishi S."/>
            <person name="Hori S."/>
            <person name="Arai W."/>
            <person name="Tsubouchi T."/>
            <person name="Morono Y."/>
            <person name="Uchiyama I."/>
            <person name="Ito T."/>
            <person name="Fujiyama A."/>
            <person name="Inagaki F."/>
            <person name="Takami H."/>
        </authorList>
    </citation>
    <scope>NUCLEOTIDE SEQUENCE</scope>
    <source>
        <strain evidence="1">Expedition CK06-06</strain>
    </source>
</reference>
<comment type="caution">
    <text evidence="1">The sequence shown here is derived from an EMBL/GenBank/DDBJ whole genome shotgun (WGS) entry which is preliminary data.</text>
</comment>
<evidence type="ECO:0000313" key="1">
    <source>
        <dbReference type="EMBL" id="GAH24681.1"/>
    </source>
</evidence>
<dbReference type="AlphaFoldDB" id="X1DUH1"/>
<feature type="non-terminal residue" evidence="1">
    <location>
        <position position="1"/>
    </location>
</feature>
<accession>X1DUH1</accession>
<protein>
    <submittedName>
        <fullName evidence="1">Uncharacterized protein</fullName>
    </submittedName>
</protein>
<proteinExistence type="predicted"/>
<sequence>RTKLVQFCLGITKQDNKEKFNILWKKWIH</sequence>
<name>X1DUH1_9ZZZZ</name>